<proteinExistence type="predicted"/>
<evidence type="ECO:0000313" key="2">
    <source>
        <dbReference type="Proteomes" id="UP001516400"/>
    </source>
</evidence>
<organism evidence="1 2">
    <name type="scientific">Cryptolaemus montrouzieri</name>
    <dbReference type="NCBI Taxonomy" id="559131"/>
    <lineage>
        <taxon>Eukaryota</taxon>
        <taxon>Metazoa</taxon>
        <taxon>Ecdysozoa</taxon>
        <taxon>Arthropoda</taxon>
        <taxon>Hexapoda</taxon>
        <taxon>Insecta</taxon>
        <taxon>Pterygota</taxon>
        <taxon>Neoptera</taxon>
        <taxon>Endopterygota</taxon>
        <taxon>Coleoptera</taxon>
        <taxon>Polyphaga</taxon>
        <taxon>Cucujiformia</taxon>
        <taxon>Coccinelloidea</taxon>
        <taxon>Coccinellidae</taxon>
        <taxon>Scymninae</taxon>
        <taxon>Scymnini</taxon>
        <taxon>Cryptolaemus</taxon>
    </lineage>
</organism>
<sequence length="125" mass="14422">MLEKISSYSEDSNIPYHKCCKDQYLRDLSKGNESTTDSKEFIISGPQQTRSTEFAKELKNIKLKEALVKFLIDHWADDEMAPIIGKKTIYLNHDLCYVYSATENTVTRTINHDLSCQDHEEADTK</sequence>
<name>A0ABD2NNB0_9CUCU</name>
<keyword evidence="2" id="KW-1185">Reference proteome</keyword>
<dbReference type="AlphaFoldDB" id="A0ABD2NNB0"/>
<comment type="caution">
    <text evidence="1">The sequence shown here is derived from an EMBL/GenBank/DDBJ whole genome shotgun (WGS) entry which is preliminary data.</text>
</comment>
<dbReference type="Proteomes" id="UP001516400">
    <property type="component" value="Unassembled WGS sequence"/>
</dbReference>
<protein>
    <submittedName>
        <fullName evidence="1">Uncharacterized protein</fullName>
    </submittedName>
</protein>
<evidence type="ECO:0000313" key="1">
    <source>
        <dbReference type="EMBL" id="KAL3280201.1"/>
    </source>
</evidence>
<reference evidence="1 2" key="1">
    <citation type="journal article" date="2021" name="BMC Biol.">
        <title>Horizontally acquired antibacterial genes associated with adaptive radiation of ladybird beetles.</title>
        <authorList>
            <person name="Li H.S."/>
            <person name="Tang X.F."/>
            <person name="Huang Y.H."/>
            <person name="Xu Z.Y."/>
            <person name="Chen M.L."/>
            <person name="Du X.Y."/>
            <person name="Qiu B.Y."/>
            <person name="Chen P.T."/>
            <person name="Zhang W."/>
            <person name="Slipinski A."/>
            <person name="Escalona H.E."/>
            <person name="Waterhouse R.M."/>
            <person name="Zwick A."/>
            <person name="Pang H."/>
        </authorList>
    </citation>
    <scope>NUCLEOTIDE SEQUENCE [LARGE SCALE GENOMIC DNA]</scope>
    <source>
        <strain evidence="1">SYSU2018</strain>
    </source>
</reference>
<accession>A0ABD2NNB0</accession>
<gene>
    <name evidence="1" type="ORF">HHI36_017701</name>
</gene>
<dbReference type="EMBL" id="JABFTP020000124">
    <property type="protein sequence ID" value="KAL3280201.1"/>
    <property type="molecule type" value="Genomic_DNA"/>
</dbReference>